<evidence type="ECO:0000256" key="10">
    <source>
        <dbReference type="ARBA" id="ARBA00023235"/>
    </source>
</evidence>
<dbReference type="GO" id="GO:0016787">
    <property type="term" value="F:hydrolase activity"/>
    <property type="evidence" value="ECO:0007669"/>
    <property type="project" value="UniProtKB-KW"/>
</dbReference>
<keyword evidence="17" id="KW-1185">Reference proteome</keyword>
<evidence type="ECO:0000259" key="15">
    <source>
        <dbReference type="SMART" id="SM00382"/>
    </source>
</evidence>
<protein>
    <recommendedName>
        <fullName evidence="13">ATP-dependent DNA helicase PIF1</fullName>
        <ecNumber evidence="13">5.6.2.3</ecNumber>
    </recommendedName>
    <alternativeName>
        <fullName evidence="13">DNA 5'-3' helicase PIF1</fullName>
    </alternativeName>
    <alternativeName>
        <fullName evidence="13">DNA repair and recombination helicase PIF1</fullName>
    </alternativeName>
</protein>
<comment type="subunit">
    <text evidence="12">Monomer. Interacts with telomerase.</text>
</comment>
<evidence type="ECO:0000256" key="2">
    <source>
        <dbReference type="ARBA" id="ARBA00022763"/>
    </source>
</evidence>
<gene>
    <name evidence="13" type="primary">PIF1</name>
</gene>
<comment type="function">
    <text evidence="13">DNA-dependent ATPase and 5'-3' DNA helicase required for the maintenance of both mitochondrial and nuclear genome stability.</text>
</comment>
<dbReference type="Proteomes" id="UP000594262">
    <property type="component" value="Unplaced"/>
</dbReference>
<keyword evidence="9 13" id="KW-0234">DNA repair</keyword>
<evidence type="ECO:0000256" key="6">
    <source>
        <dbReference type="ARBA" id="ARBA00023125"/>
    </source>
</evidence>
<keyword evidence="4 13" id="KW-0347">Helicase</keyword>
<dbReference type="FunFam" id="3.40.50.300:FF:000805">
    <property type="entry name" value="ATP-dependent DNA helicase PIF1"/>
    <property type="match status" value="1"/>
</dbReference>
<comment type="subcellular location">
    <subcellularLocation>
        <location evidence="13">Nucleus</location>
    </subcellularLocation>
    <subcellularLocation>
        <location evidence="13">Mitochondrion</location>
    </subcellularLocation>
</comment>
<evidence type="ECO:0000256" key="3">
    <source>
        <dbReference type="ARBA" id="ARBA00022801"/>
    </source>
</evidence>
<keyword evidence="2 13" id="KW-0227">DNA damage</keyword>
<keyword evidence="3 13" id="KW-0378">Hydrolase</keyword>
<proteinExistence type="inferred from homology"/>
<evidence type="ECO:0000256" key="11">
    <source>
        <dbReference type="ARBA" id="ARBA00023242"/>
    </source>
</evidence>
<dbReference type="CDD" id="cd18037">
    <property type="entry name" value="DEXSc_Pif1_like"/>
    <property type="match status" value="1"/>
</dbReference>
<dbReference type="HAMAP" id="MF_03176">
    <property type="entry name" value="PIF1"/>
    <property type="match status" value="1"/>
</dbReference>
<dbReference type="GO" id="GO:0006310">
    <property type="term" value="P:DNA recombination"/>
    <property type="evidence" value="ECO:0007669"/>
    <property type="project" value="UniProtKB-UniRule"/>
</dbReference>
<dbReference type="OrthoDB" id="272985at2759"/>
<dbReference type="Gene3D" id="3.40.50.300">
    <property type="entry name" value="P-loop containing nucleotide triphosphate hydrolases"/>
    <property type="match status" value="2"/>
</dbReference>
<accession>A0A7M5UKQ6</accession>
<keyword evidence="6 13" id="KW-0238">DNA-binding</keyword>
<dbReference type="GO" id="GO:0005739">
    <property type="term" value="C:mitochondrion"/>
    <property type="evidence" value="ECO:0007669"/>
    <property type="project" value="UniProtKB-SubCell"/>
</dbReference>
<keyword evidence="10 13" id="KW-0413">Isomerase</keyword>
<dbReference type="InterPro" id="IPR003593">
    <property type="entry name" value="AAA+_ATPase"/>
</dbReference>
<name>A0A7M5UKQ6_9CNID</name>
<dbReference type="InterPro" id="IPR057437">
    <property type="entry name" value="PIF1/LRR1_PH"/>
</dbReference>
<dbReference type="FunFam" id="3.40.50.300:FF:003367">
    <property type="entry name" value="ATP-dependent DNA helicase PIF1"/>
    <property type="match status" value="1"/>
</dbReference>
<dbReference type="EC" id="5.6.2.3" evidence="13"/>
<reference evidence="16" key="1">
    <citation type="submission" date="2021-01" db="UniProtKB">
        <authorList>
            <consortium name="EnsemblMetazoa"/>
        </authorList>
    </citation>
    <scope>IDENTIFICATION</scope>
</reference>
<keyword evidence="8 13" id="KW-0233">DNA recombination</keyword>
<dbReference type="GO" id="GO:0005634">
    <property type="term" value="C:nucleus"/>
    <property type="evidence" value="ECO:0007669"/>
    <property type="project" value="UniProtKB-SubCell"/>
</dbReference>
<dbReference type="SMART" id="SM00382">
    <property type="entry name" value="AAA"/>
    <property type="match status" value="1"/>
</dbReference>
<dbReference type="GO" id="GO:0006281">
    <property type="term" value="P:DNA repair"/>
    <property type="evidence" value="ECO:0007669"/>
    <property type="project" value="UniProtKB-UniRule"/>
</dbReference>
<evidence type="ECO:0000256" key="5">
    <source>
        <dbReference type="ARBA" id="ARBA00022840"/>
    </source>
</evidence>
<dbReference type="AlphaFoldDB" id="A0A7M5UKQ6"/>
<dbReference type="GO" id="GO:0005524">
    <property type="term" value="F:ATP binding"/>
    <property type="evidence" value="ECO:0007669"/>
    <property type="project" value="UniProtKB-UniRule"/>
</dbReference>
<comment type="catalytic activity">
    <reaction evidence="13">
        <text>ATP + H2O = ADP + phosphate + H(+)</text>
        <dbReference type="Rhea" id="RHEA:13065"/>
        <dbReference type="ChEBI" id="CHEBI:15377"/>
        <dbReference type="ChEBI" id="CHEBI:15378"/>
        <dbReference type="ChEBI" id="CHEBI:30616"/>
        <dbReference type="ChEBI" id="CHEBI:43474"/>
        <dbReference type="ChEBI" id="CHEBI:456216"/>
        <dbReference type="EC" id="5.6.2.3"/>
    </reaction>
</comment>
<dbReference type="Pfam" id="PF05970">
    <property type="entry name" value="PIF1"/>
    <property type="match status" value="1"/>
</dbReference>
<evidence type="ECO:0000256" key="9">
    <source>
        <dbReference type="ARBA" id="ARBA00023204"/>
    </source>
</evidence>
<keyword evidence="11 13" id="KW-0539">Nucleus</keyword>
<evidence type="ECO:0000256" key="12">
    <source>
        <dbReference type="ARBA" id="ARBA00065873"/>
    </source>
</evidence>
<dbReference type="InterPro" id="IPR051055">
    <property type="entry name" value="PIF1_helicase"/>
</dbReference>
<evidence type="ECO:0000256" key="8">
    <source>
        <dbReference type="ARBA" id="ARBA00023172"/>
    </source>
</evidence>
<evidence type="ECO:0000313" key="17">
    <source>
        <dbReference type="Proteomes" id="UP000594262"/>
    </source>
</evidence>
<dbReference type="Pfam" id="PF25344">
    <property type="entry name" value="PH_LRR1"/>
    <property type="match status" value="1"/>
</dbReference>
<sequence length="660" mass="73395">MECYSVLDCSVDVENFNSQGASGKRVNHKRACIQLGRDQHNDLVFRLNNTPYTLKDFKVLDKFKQEGKATVIFQKPRVNIMISNAPPNALVAFLKLVRVKSKIQPTFATDRAKLHNTGSKVFEEISPLTVQDVKKYKDVACLKSPHTPHQGAAAKGGKLKMTDITPVRSKKRSLEASASESSSGKPCKRLNMSGRPQVLVKLGKSPLQKASSSMKEMLKAGHEDNKTLNLLGKLTTEQTTVFDAIKKGLNVFFTGSAGTGKSYLLKKIIGTLSPDSTVASASTGVAASQIGGVTLHSFAGIGNGEGSLERCIQLASRPSVSRNWKRCEILIIDEISMVDAEFFDKLEEVARHVRKNDRPFGGIQLVLCGDFLQLPPVTKKDKEKKFCFQSKQWSLCINVSFELTQVKRQNDQDFIKILQYVRLGRCPDEVLDTLVQTKHNQIESNNIVATRLCTHRESVEEINISKMKEIKGQNIVFYAKDSHPEYTEAMEKSLQTPRKLVLKVGAQVMLTKNLDLSKGLVNGARGVVVKFTADSSEGLPEVQFVSGARCVIKQEKFLFKTQVTTATRFQIPLKLAWAISIHKSQGLTLDCCEVSLSRVFEHGQAYVALSRAKSLEGLRVLDVTKSCIKANRTVLQFYIKLRRDLRIQGLAGVENEVQYR</sequence>
<dbReference type="GO" id="GO:0003677">
    <property type="term" value="F:DNA binding"/>
    <property type="evidence" value="ECO:0007669"/>
    <property type="project" value="UniProtKB-KW"/>
</dbReference>
<keyword evidence="1 13" id="KW-0547">Nucleotide-binding</keyword>
<dbReference type="EnsemblMetazoa" id="CLYHEMT002234.2">
    <property type="protein sequence ID" value="CLYHEMP002234.2"/>
    <property type="gene ID" value="CLYHEMG002234"/>
</dbReference>
<comment type="caution">
    <text evidence="13">Lacks conserved residue(s) required for the propagation of feature annotation.</text>
</comment>
<feature type="binding site" evidence="13">
    <location>
        <begin position="255"/>
        <end position="262"/>
    </location>
    <ligand>
        <name>ATP</name>
        <dbReference type="ChEBI" id="CHEBI:30616"/>
    </ligand>
</feature>
<dbReference type="GO" id="GO:0000723">
    <property type="term" value="P:telomere maintenance"/>
    <property type="evidence" value="ECO:0007669"/>
    <property type="project" value="InterPro"/>
</dbReference>
<evidence type="ECO:0000256" key="4">
    <source>
        <dbReference type="ARBA" id="ARBA00022806"/>
    </source>
</evidence>
<keyword evidence="5 13" id="KW-0067">ATP-binding</keyword>
<dbReference type="PANTHER" id="PTHR47642:SF7">
    <property type="entry name" value="ATP-DEPENDENT DNA HELICASE PIF1"/>
    <property type="match status" value="1"/>
</dbReference>
<evidence type="ECO:0000256" key="7">
    <source>
        <dbReference type="ARBA" id="ARBA00023128"/>
    </source>
</evidence>
<comment type="cofactor">
    <cofactor evidence="13">
        <name>Mg(2+)</name>
        <dbReference type="ChEBI" id="CHEBI:18420"/>
    </cofactor>
</comment>
<feature type="domain" description="AAA+ ATPase" evidence="15">
    <location>
        <begin position="247"/>
        <end position="461"/>
    </location>
</feature>
<dbReference type="CDD" id="cd18809">
    <property type="entry name" value="SF1_C_RecD"/>
    <property type="match status" value="1"/>
</dbReference>
<dbReference type="GO" id="GO:0043139">
    <property type="term" value="F:5'-3' DNA helicase activity"/>
    <property type="evidence" value="ECO:0007669"/>
    <property type="project" value="UniProtKB-UniRule"/>
</dbReference>
<dbReference type="Pfam" id="PF21530">
    <property type="entry name" value="Pif1_2B_dom"/>
    <property type="match status" value="1"/>
</dbReference>
<dbReference type="InterPro" id="IPR048293">
    <property type="entry name" value="PIF1_RRM3_pfh1"/>
</dbReference>
<dbReference type="PANTHER" id="PTHR47642">
    <property type="entry name" value="ATP-DEPENDENT DNA HELICASE"/>
    <property type="match status" value="1"/>
</dbReference>
<evidence type="ECO:0000256" key="13">
    <source>
        <dbReference type="HAMAP-Rule" id="MF_03176"/>
    </source>
</evidence>
<dbReference type="SUPFAM" id="SSF52540">
    <property type="entry name" value="P-loop containing nucleoside triphosphate hydrolases"/>
    <property type="match status" value="2"/>
</dbReference>
<dbReference type="InterPro" id="IPR049163">
    <property type="entry name" value="Pif1-like_2B_dom"/>
</dbReference>
<keyword evidence="7 13" id="KW-0496">Mitochondrion</keyword>
<evidence type="ECO:0000256" key="14">
    <source>
        <dbReference type="SAM" id="MobiDB-lite"/>
    </source>
</evidence>
<dbReference type="InterPro" id="IPR027417">
    <property type="entry name" value="P-loop_NTPase"/>
</dbReference>
<feature type="region of interest" description="Disordered" evidence="14">
    <location>
        <begin position="167"/>
        <end position="194"/>
    </location>
</feature>
<evidence type="ECO:0000313" key="16">
    <source>
        <dbReference type="EnsemblMetazoa" id="CLYHEMP002234.2"/>
    </source>
</evidence>
<organism evidence="16 17">
    <name type="scientific">Clytia hemisphaerica</name>
    <dbReference type="NCBI Taxonomy" id="252671"/>
    <lineage>
        <taxon>Eukaryota</taxon>
        <taxon>Metazoa</taxon>
        <taxon>Cnidaria</taxon>
        <taxon>Hydrozoa</taxon>
        <taxon>Hydroidolina</taxon>
        <taxon>Leptothecata</taxon>
        <taxon>Obeliida</taxon>
        <taxon>Clytiidae</taxon>
        <taxon>Clytia</taxon>
    </lineage>
</organism>
<dbReference type="InterPro" id="IPR010285">
    <property type="entry name" value="DNA_helicase_pif1-like_DEAD"/>
</dbReference>
<comment type="similarity">
    <text evidence="13">Belongs to the helicase family. PIF1 subfamily.</text>
</comment>
<evidence type="ECO:0000256" key="1">
    <source>
        <dbReference type="ARBA" id="ARBA00022741"/>
    </source>
</evidence>